<dbReference type="PANTHER" id="PTHR33116:SF86">
    <property type="entry name" value="REVERSE TRANSCRIPTASE DOMAIN-CONTAINING PROTEIN"/>
    <property type="match status" value="1"/>
</dbReference>
<name>A0AAW2WY37_9LAMI</name>
<dbReference type="Pfam" id="PF13966">
    <property type="entry name" value="zf-RVT"/>
    <property type="match status" value="1"/>
</dbReference>
<proteinExistence type="predicted"/>
<comment type="caution">
    <text evidence="2">The sequence shown here is derived from an EMBL/GenBank/DDBJ whole genome shotgun (WGS) entry which is preliminary data.</text>
</comment>
<dbReference type="PANTHER" id="PTHR33116">
    <property type="entry name" value="REVERSE TRANSCRIPTASE ZINC-BINDING DOMAIN-CONTAINING PROTEIN-RELATED-RELATED"/>
    <property type="match status" value="1"/>
</dbReference>
<dbReference type="InterPro" id="IPR026960">
    <property type="entry name" value="RVT-Znf"/>
</dbReference>
<organism evidence="2">
    <name type="scientific">Sesamum latifolium</name>
    <dbReference type="NCBI Taxonomy" id="2727402"/>
    <lineage>
        <taxon>Eukaryota</taxon>
        <taxon>Viridiplantae</taxon>
        <taxon>Streptophyta</taxon>
        <taxon>Embryophyta</taxon>
        <taxon>Tracheophyta</taxon>
        <taxon>Spermatophyta</taxon>
        <taxon>Magnoliopsida</taxon>
        <taxon>eudicotyledons</taxon>
        <taxon>Gunneridae</taxon>
        <taxon>Pentapetalae</taxon>
        <taxon>asterids</taxon>
        <taxon>lamiids</taxon>
        <taxon>Lamiales</taxon>
        <taxon>Pedaliaceae</taxon>
        <taxon>Sesamum</taxon>
    </lineage>
</organism>
<gene>
    <name evidence="2" type="ORF">Slati_1752000</name>
</gene>
<sequence length="374" mass="42564">MIQVAEQQRRIVGVAVAPQAPCISHLLFADDTLVFCGANERQLEEIRRILEGYGRASGQLINFHKSCMVVSGRLDVDEKHLLAAVLGVRLVQNHDKYLGLPSVGAPGILIEEAADFWWGGEAGSLVSMEETLLVFKRGGLGFRDLREFNKALLAKQGTRTSMTWRSILSARELFVEGCRWEDGNEGRWVWRYGTGGRFTVRSVYRRAVKMKERSLASSSGEGMKLLWSSLWRLRSPPRVRLFVWRMCKGAVPTLENLAKRREGIDMDCAVCGVTGESIKHILLECSFTRQVWALSNISWKHLMQWHQGAAEWVLYVFQQVSMEERELFSSLCWAIWKSRCRKVMEGVVGNALQTVDLPRRTMLNYQEVRRIVGA</sequence>
<accession>A0AAW2WY37</accession>
<reference evidence="2" key="2">
    <citation type="journal article" date="2024" name="Plant">
        <title>Genomic evolution and insights into agronomic trait innovations of Sesamum species.</title>
        <authorList>
            <person name="Miao H."/>
            <person name="Wang L."/>
            <person name="Qu L."/>
            <person name="Liu H."/>
            <person name="Sun Y."/>
            <person name="Le M."/>
            <person name="Wang Q."/>
            <person name="Wei S."/>
            <person name="Zheng Y."/>
            <person name="Lin W."/>
            <person name="Duan Y."/>
            <person name="Cao H."/>
            <person name="Xiong S."/>
            <person name="Wang X."/>
            <person name="Wei L."/>
            <person name="Li C."/>
            <person name="Ma Q."/>
            <person name="Ju M."/>
            <person name="Zhao R."/>
            <person name="Li G."/>
            <person name="Mu C."/>
            <person name="Tian Q."/>
            <person name="Mei H."/>
            <person name="Zhang T."/>
            <person name="Gao T."/>
            <person name="Zhang H."/>
        </authorList>
    </citation>
    <scope>NUCLEOTIDE SEQUENCE</scope>
    <source>
        <strain evidence="2">KEN1</strain>
    </source>
</reference>
<dbReference type="AlphaFoldDB" id="A0AAW2WY37"/>
<evidence type="ECO:0000259" key="1">
    <source>
        <dbReference type="Pfam" id="PF13966"/>
    </source>
</evidence>
<protein>
    <recommendedName>
        <fullName evidence="1">Reverse transcriptase zinc-binding domain-containing protein</fullName>
    </recommendedName>
</protein>
<evidence type="ECO:0000313" key="2">
    <source>
        <dbReference type="EMBL" id="KAL0446241.1"/>
    </source>
</evidence>
<feature type="domain" description="Reverse transcriptase zinc-binding" evidence="1">
    <location>
        <begin position="198"/>
        <end position="292"/>
    </location>
</feature>
<dbReference type="EMBL" id="JACGWN010000006">
    <property type="protein sequence ID" value="KAL0446241.1"/>
    <property type="molecule type" value="Genomic_DNA"/>
</dbReference>
<reference evidence="2" key="1">
    <citation type="submission" date="2020-06" db="EMBL/GenBank/DDBJ databases">
        <authorList>
            <person name="Li T."/>
            <person name="Hu X."/>
            <person name="Zhang T."/>
            <person name="Song X."/>
            <person name="Zhang H."/>
            <person name="Dai N."/>
            <person name="Sheng W."/>
            <person name="Hou X."/>
            <person name="Wei L."/>
        </authorList>
    </citation>
    <scope>NUCLEOTIDE SEQUENCE</scope>
    <source>
        <strain evidence="2">KEN1</strain>
        <tissue evidence="2">Leaf</tissue>
    </source>
</reference>